<reference evidence="4" key="2">
    <citation type="journal article" date="2010" name="Stand. Genomic Sci.">
        <title>Complete genome sequence of Vulcanisaeta distributa type strain (IC-017T).</title>
        <authorList>
            <person name="Mavromatis K."/>
            <person name="Sikorski J."/>
            <person name="Pabst E."/>
            <person name="Teshima H."/>
            <person name="Lapidus A."/>
            <person name="Lucas S."/>
            <person name="Nolan M."/>
            <person name="Glavina Del Rio T."/>
            <person name="Cheng J."/>
            <person name="Bruce D."/>
            <person name="Goodwin L."/>
            <person name="Pitluck S."/>
            <person name="Liolios K."/>
            <person name="Ivanova N."/>
            <person name="Mikhailova N."/>
            <person name="Pati A."/>
            <person name="Chen A."/>
            <person name="Palaniappan K."/>
            <person name="Land M."/>
            <person name="Hauser L."/>
            <person name="Chang Y."/>
            <person name="Jeffries C."/>
            <person name="Rohde M."/>
            <person name="Spring S."/>
            <person name="Goker M."/>
            <person name="Wirth R."/>
            <person name="Woyke T."/>
            <person name="Bristow J."/>
            <person name="Eisen J."/>
            <person name="Markowitz V."/>
            <person name="Hugenholtz P."/>
            <person name="Klenk H."/>
            <person name="Kyrpides N."/>
        </authorList>
    </citation>
    <scope>NUCLEOTIDE SEQUENCE [LARGE SCALE GENOMIC DNA]</scope>
    <source>
        <strain evidence="4">DSM 14429 / JCM 11212 / NBRC 100878 / IC-017</strain>
    </source>
</reference>
<feature type="domain" description="MCM C-terminal" evidence="2">
    <location>
        <begin position="290"/>
        <end position="349"/>
    </location>
</feature>
<name>E1QSV2_VULDI</name>
<keyword evidence="4" id="KW-1185">Reference proteome</keyword>
<dbReference type="InterPro" id="IPR036388">
    <property type="entry name" value="WH-like_DNA-bd_sf"/>
</dbReference>
<gene>
    <name evidence="3" type="ordered locus">Vdis_1433</name>
</gene>
<dbReference type="Gene3D" id="1.10.10.10">
    <property type="entry name" value="Winged helix-like DNA-binding domain superfamily/Winged helix DNA-binding domain"/>
    <property type="match status" value="1"/>
</dbReference>
<dbReference type="Pfam" id="PF01637">
    <property type="entry name" value="ATPase_2"/>
    <property type="match status" value="1"/>
</dbReference>
<reference evidence="3 4" key="1">
    <citation type="journal article" date="2010" name="Stand. Genomic Sci.">
        <title>Complete genome sequence of Vulcanisaeta distributa type strain (IC-017).</title>
        <authorList>
            <person name="Mavromatis K."/>
            <person name="Sikorski J."/>
            <person name="Pabst E."/>
            <person name="Teshima H."/>
            <person name="Lapidus A."/>
            <person name="Lucas S."/>
            <person name="Nolan M."/>
            <person name="Glavina Del Rio T."/>
            <person name="Cheng J.F."/>
            <person name="Bruce D."/>
            <person name="Goodwin L."/>
            <person name="Pitluck S."/>
            <person name="Liolios K."/>
            <person name="Ivanova N."/>
            <person name="Mikhailova N."/>
            <person name="Pati A."/>
            <person name="Chen A."/>
            <person name="Palaniappan K."/>
            <person name="Land M."/>
            <person name="Hauser L."/>
            <person name="Chang Y.J."/>
            <person name="Jeffries C.D."/>
            <person name="Rohde M."/>
            <person name="Spring S."/>
            <person name="Goker M."/>
            <person name="Wirth R."/>
            <person name="Woyke T."/>
            <person name="Bristow J."/>
            <person name="Eisen J.A."/>
            <person name="Markowitz V."/>
            <person name="Hugenholtz P."/>
            <person name="Klenk H.P."/>
            <person name="Kyrpides N.C."/>
        </authorList>
    </citation>
    <scope>NUCLEOTIDE SEQUENCE [LARGE SCALE GENOMIC DNA]</scope>
    <source>
        <strain evidence="4">DSM 14429 / JCM 11212 / NBRC 100878 / IC-017</strain>
    </source>
</reference>
<dbReference type="InterPro" id="IPR011579">
    <property type="entry name" value="ATPase_dom"/>
</dbReference>
<dbReference type="Gene3D" id="1.10.8.60">
    <property type="match status" value="1"/>
</dbReference>
<evidence type="ECO:0000259" key="1">
    <source>
        <dbReference type="Pfam" id="PF01637"/>
    </source>
</evidence>
<dbReference type="KEGG" id="vdi:Vdis_1433"/>
<evidence type="ECO:0000259" key="2">
    <source>
        <dbReference type="Pfam" id="PF21100"/>
    </source>
</evidence>
<organism evidence="3 4">
    <name type="scientific">Vulcanisaeta distributa (strain DSM 14429 / JCM 11212 / NBRC 100878 / IC-017)</name>
    <dbReference type="NCBI Taxonomy" id="572478"/>
    <lineage>
        <taxon>Archaea</taxon>
        <taxon>Thermoproteota</taxon>
        <taxon>Thermoprotei</taxon>
        <taxon>Thermoproteales</taxon>
        <taxon>Thermoproteaceae</taxon>
        <taxon>Vulcanisaeta</taxon>
    </lineage>
</organism>
<dbReference type="GO" id="GO:0005524">
    <property type="term" value="F:ATP binding"/>
    <property type="evidence" value="ECO:0007669"/>
    <property type="project" value="InterPro"/>
</dbReference>
<dbReference type="RefSeq" id="WP_013336544.1">
    <property type="nucleotide sequence ID" value="NC_014537.1"/>
</dbReference>
<dbReference type="Pfam" id="PF21100">
    <property type="entry name" value="WHD_MCM"/>
    <property type="match status" value="1"/>
</dbReference>
<accession>E1QSV2</accession>
<proteinExistence type="predicted"/>
<dbReference type="InterPro" id="IPR036390">
    <property type="entry name" value="WH_DNA-bd_sf"/>
</dbReference>
<dbReference type="STRING" id="572478.Vdis_1433"/>
<dbReference type="HOGENOM" id="CLU_061108_0_0_2"/>
<dbReference type="eggNOG" id="arCOG03169">
    <property type="taxonomic scope" value="Archaea"/>
</dbReference>
<evidence type="ECO:0000313" key="3">
    <source>
        <dbReference type="EMBL" id="ADN50819.1"/>
    </source>
</evidence>
<dbReference type="OrthoDB" id="132045at2157"/>
<dbReference type="InterPro" id="IPR027417">
    <property type="entry name" value="P-loop_NTPase"/>
</dbReference>
<dbReference type="EMBL" id="CP002100">
    <property type="protein sequence ID" value="ADN50819.1"/>
    <property type="molecule type" value="Genomic_DNA"/>
</dbReference>
<dbReference type="Gene3D" id="3.40.50.300">
    <property type="entry name" value="P-loop containing nucleotide triphosphate hydrolases"/>
    <property type="match status" value="1"/>
</dbReference>
<dbReference type="SUPFAM" id="SSF52540">
    <property type="entry name" value="P-loop containing nucleoside triphosphate hydrolases"/>
    <property type="match status" value="1"/>
</dbReference>
<protein>
    <submittedName>
        <fullName evidence="3">ATPase</fullName>
    </submittedName>
</protein>
<dbReference type="GeneID" id="9752368"/>
<feature type="domain" description="ATPase" evidence="1">
    <location>
        <begin position="18"/>
        <end position="250"/>
    </location>
</feature>
<sequence>MLFSIEPKSRREDLYDFNHELEMLMRFLRSSRLTLVTGLRRTGKTSLLKVALNEAGIDYVYVDVRLSLYASYRDVIDLFIQALNELLRRRSSIRDKIINALRGIEGLRISVNPPEISVRFRGKPRVSVADLLIRLNEVGGPVIIAIDEAQELRRVNWLRFDRLFAYIFDNLPNIRLALSGSQVGLLYDFLGLHDPKAPLFGRAYVEVKTRKLSPDESLDFLERGFNQLGINCPKNVLERAVETFDGIIGWLTYFGYTYSMRRSADFDEIMKDAVQLALNELRNLVSSLRSVRYAVILRVLAREPMPWRLIKRRLEDYEGREINAATVSELLGNLVDLGIVEKADDYYRISDPVYRLAAEYL</sequence>
<evidence type="ECO:0000313" key="4">
    <source>
        <dbReference type="Proteomes" id="UP000006681"/>
    </source>
</evidence>
<dbReference type="SUPFAM" id="SSF46785">
    <property type="entry name" value="Winged helix' DNA-binding domain"/>
    <property type="match status" value="1"/>
</dbReference>
<dbReference type="AlphaFoldDB" id="E1QSV2"/>
<dbReference type="PANTHER" id="PTHR34301:SF8">
    <property type="entry name" value="ATPASE DOMAIN-CONTAINING PROTEIN"/>
    <property type="match status" value="1"/>
</dbReference>
<dbReference type="Proteomes" id="UP000006681">
    <property type="component" value="Chromosome"/>
</dbReference>
<dbReference type="InterPro" id="IPR048907">
    <property type="entry name" value="WHD_MCM_arc"/>
</dbReference>
<dbReference type="PANTHER" id="PTHR34301">
    <property type="entry name" value="DNA-BINDING PROTEIN-RELATED"/>
    <property type="match status" value="1"/>
</dbReference>